<evidence type="ECO:0000259" key="1">
    <source>
        <dbReference type="Pfam" id="PF13946"/>
    </source>
</evidence>
<accession>A0A918RZU6</accession>
<dbReference type="AlphaFoldDB" id="A0A918RZU6"/>
<reference evidence="2" key="2">
    <citation type="submission" date="2020-09" db="EMBL/GenBank/DDBJ databases">
        <authorList>
            <person name="Sun Q."/>
            <person name="Kim S."/>
        </authorList>
    </citation>
    <scope>NUCLEOTIDE SEQUENCE</scope>
    <source>
        <strain evidence="2">KCTC 32437</strain>
    </source>
</reference>
<reference evidence="2" key="1">
    <citation type="journal article" date="2014" name="Int. J. Syst. Evol. Microbiol.">
        <title>Complete genome sequence of Corynebacterium casei LMG S-19264T (=DSM 44701T), isolated from a smear-ripened cheese.</title>
        <authorList>
            <consortium name="US DOE Joint Genome Institute (JGI-PGF)"/>
            <person name="Walter F."/>
            <person name="Albersmeier A."/>
            <person name="Kalinowski J."/>
            <person name="Ruckert C."/>
        </authorList>
    </citation>
    <scope>NUCLEOTIDE SEQUENCE</scope>
    <source>
        <strain evidence="2">KCTC 32437</strain>
    </source>
</reference>
<evidence type="ECO:0000313" key="2">
    <source>
        <dbReference type="EMBL" id="GHA17354.1"/>
    </source>
</evidence>
<dbReference type="RefSeq" id="WP_189424067.1">
    <property type="nucleotide sequence ID" value="NZ_BMZE01000001.1"/>
</dbReference>
<feature type="domain" description="DUF4214" evidence="1">
    <location>
        <begin position="280"/>
        <end position="348"/>
    </location>
</feature>
<keyword evidence="3" id="KW-1185">Reference proteome</keyword>
<evidence type="ECO:0000313" key="3">
    <source>
        <dbReference type="Proteomes" id="UP000646579"/>
    </source>
</evidence>
<organism evidence="2 3">
    <name type="scientific">Devosia pacifica</name>
    <dbReference type="NCBI Taxonomy" id="1335967"/>
    <lineage>
        <taxon>Bacteria</taxon>
        <taxon>Pseudomonadati</taxon>
        <taxon>Pseudomonadota</taxon>
        <taxon>Alphaproteobacteria</taxon>
        <taxon>Hyphomicrobiales</taxon>
        <taxon>Devosiaceae</taxon>
        <taxon>Devosia</taxon>
    </lineage>
</organism>
<gene>
    <name evidence="2" type="ORF">GCM10007989_10680</name>
</gene>
<dbReference type="Pfam" id="PF13946">
    <property type="entry name" value="DUF4214"/>
    <property type="match status" value="1"/>
</dbReference>
<dbReference type="Proteomes" id="UP000646579">
    <property type="component" value="Unassembled WGS sequence"/>
</dbReference>
<name>A0A918RZU6_9HYPH</name>
<dbReference type="InterPro" id="IPR025282">
    <property type="entry name" value="DUF4214"/>
</dbReference>
<dbReference type="InterPro" id="IPR038255">
    <property type="entry name" value="PBS_linker_sf"/>
</dbReference>
<comment type="caution">
    <text evidence="2">The sequence shown here is derived from an EMBL/GenBank/DDBJ whole genome shotgun (WGS) entry which is preliminary data.</text>
</comment>
<protein>
    <recommendedName>
        <fullName evidence="1">DUF4214 domain-containing protein</fullName>
    </recommendedName>
</protein>
<proteinExistence type="predicted"/>
<dbReference type="EMBL" id="BMZE01000001">
    <property type="protein sequence ID" value="GHA17354.1"/>
    <property type="molecule type" value="Genomic_DNA"/>
</dbReference>
<sequence length="360" mass="39652">MAYETRQFSTVRPGSQNQIFYEDLGYGNNTDDRFVIPTSGLSSFNLTINDDQLANNDANYASALIVRVYGQSFFEEYAYVDFTNASFSDAAYELADYYADRGFIVYDDETDFELRISPRSGETVTVDIAGALYDNAGQLYGGSAEPISYTVAISDIQGSGGGGGGGIVSGDNGNNFVYFAQVGEYYDGEGGRDTVYFQQQSGSYSIDVQNTNTVVVNGVSLFDVERLDFANGTLALDINGSAGYMYRLYQAAFGRDPDIDGLSFYVEATDNGQSLIRSAAIFIDSPEFRELYGTNLPDDAFINELYFNVLDRGADQSGLNYWNQQMDNGMSRAEVLARFADSPENRQQVLPEIDDGIWLN</sequence>
<dbReference type="Gene3D" id="1.10.3130.20">
    <property type="entry name" value="Phycobilisome linker domain"/>
    <property type="match status" value="1"/>
</dbReference>